<keyword evidence="5 6" id="KW-0949">S-adenosyl-L-methionine</keyword>
<organism evidence="7 8">
    <name type="scientific">Selenomonas bovis</name>
    <dbReference type="NCBI Taxonomy" id="416586"/>
    <lineage>
        <taxon>Bacteria</taxon>
        <taxon>Bacillati</taxon>
        <taxon>Bacillota</taxon>
        <taxon>Negativicutes</taxon>
        <taxon>Selenomonadales</taxon>
        <taxon>Selenomonadaceae</taxon>
        <taxon>Selenomonas</taxon>
    </lineage>
</organism>
<protein>
    <recommendedName>
        <fullName evidence="6">Ribosomal protein L11 methyltransferase</fullName>
        <shortName evidence="6">L11 Mtase</shortName>
        <ecNumber evidence="6">2.1.1.-</ecNumber>
    </recommendedName>
</protein>
<gene>
    <name evidence="6 7" type="primary">prmA</name>
    <name evidence="7" type="ORF">HF878_06420</name>
</gene>
<evidence type="ECO:0000256" key="1">
    <source>
        <dbReference type="ARBA" id="ARBA00009741"/>
    </source>
</evidence>
<feature type="binding site" evidence="6">
    <location>
        <position position="180"/>
    </location>
    <ligand>
        <name>S-adenosyl-L-methionine</name>
        <dbReference type="ChEBI" id="CHEBI:59789"/>
    </ligand>
</feature>
<keyword evidence="3 6" id="KW-0489">Methyltransferase</keyword>
<dbReference type="CDD" id="cd02440">
    <property type="entry name" value="AdoMet_MTases"/>
    <property type="match status" value="1"/>
</dbReference>
<comment type="function">
    <text evidence="6">Methylates ribosomal protein L11.</text>
</comment>
<proteinExistence type="inferred from homology"/>
<keyword evidence="8" id="KW-1185">Reference proteome</keyword>
<dbReference type="GO" id="GO:0032259">
    <property type="term" value="P:methylation"/>
    <property type="evidence" value="ECO:0007669"/>
    <property type="project" value="UniProtKB-KW"/>
</dbReference>
<dbReference type="InterPro" id="IPR050078">
    <property type="entry name" value="Ribosomal_L11_MeTrfase_PrmA"/>
</dbReference>
<comment type="similarity">
    <text evidence="1 6">Belongs to the methyltransferase superfamily. PrmA family.</text>
</comment>
<evidence type="ECO:0000313" key="8">
    <source>
        <dbReference type="Proteomes" id="UP000543804"/>
    </source>
</evidence>
<dbReference type="RefSeq" id="WP_170077532.1">
    <property type="nucleotide sequence ID" value="NZ_JABAFA010000019.1"/>
</dbReference>
<accession>A0A848B7C7</accession>
<dbReference type="Proteomes" id="UP000543804">
    <property type="component" value="Unassembled WGS sequence"/>
</dbReference>
<feature type="binding site" evidence="6">
    <location>
        <position position="159"/>
    </location>
    <ligand>
        <name>S-adenosyl-L-methionine</name>
        <dbReference type="ChEBI" id="CHEBI:59789"/>
    </ligand>
</feature>
<evidence type="ECO:0000256" key="3">
    <source>
        <dbReference type="ARBA" id="ARBA00022603"/>
    </source>
</evidence>
<keyword evidence="7" id="KW-0689">Ribosomal protein</keyword>
<dbReference type="PANTHER" id="PTHR43648">
    <property type="entry name" value="ELECTRON TRANSFER FLAVOPROTEIN BETA SUBUNIT LYSINE METHYLTRANSFERASE"/>
    <property type="match status" value="1"/>
</dbReference>
<dbReference type="PANTHER" id="PTHR43648:SF1">
    <property type="entry name" value="ELECTRON TRANSFER FLAVOPROTEIN BETA SUBUNIT LYSINE METHYLTRANSFERASE"/>
    <property type="match status" value="1"/>
</dbReference>
<dbReference type="GO" id="GO:0005737">
    <property type="term" value="C:cytoplasm"/>
    <property type="evidence" value="ECO:0007669"/>
    <property type="project" value="UniProtKB-SubCell"/>
</dbReference>
<comment type="subcellular location">
    <subcellularLocation>
        <location evidence="6">Cytoplasm</location>
    </subcellularLocation>
</comment>
<evidence type="ECO:0000256" key="6">
    <source>
        <dbReference type="HAMAP-Rule" id="MF_00735"/>
    </source>
</evidence>
<dbReference type="GO" id="GO:0008276">
    <property type="term" value="F:protein methyltransferase activity"/>
    <property type="evidence" value="ECO:0007669"/>
    <property type="project" value="UniProtKB-UniRule"/>
</dbReference>
<dbReference type="Pfam" id="PF06325">
    <property type="entry name" value="PrmA"/>
    <property type="match status" value="1"/>
</dbReference>
<dbReference type="EC" id="2.1.1.-" evidence="6"/>
<evidence type="ECO:0000256" key="2">
    <source>
        <dbReference type="ARBA" id="ARBA00022490"/>
    </source>
</evidence>
<feature type="binding site" evidence="6">
    <location>
        <position position="202"/>
    </location>
    <ligand>
        <name>S-adenosyl-L-methionine</name>
        <dbReference type="ChEBI" id="CHEBI:59789"/>
    </ligand>
</feature>
<dbReference type="AlphaFoldDB" id="A0A848B7C7"/>
<dbReference type="EMBL" id="JABAFA010000019">
    <property type="protein sequence ID" value="NMD99108.1"/>
    <property type="molecule type" value="Genomic_DNA"/>
</dbReference>
<feature type="binding site" evidence="6">
    <location>
        <position position="245"/>
    </location>
    <ligand>
        <name>S-adenosyl-L-methionine</name>
        <dbReference type="ChEBI" id="CHEBI:59789"/>
    </ligand>
</feature>
<dbReference type="InterPro" id="IPR029063">
    <property type="entry name" value="SAM-dependent_MTases_sf"/>
</dbReference>
<dbReference type="SUPFAM" id="SSF53335">
    <property type="entry name" value="S-adenosyl-L-methionine-dependent methyltransferases"/>
    <property type="match status" value="1"/>
</dbReference>
<keyword evidence="4 6" id="KW-0808">Transferase</keyword>
<keyword evidence="2 6" id="KW-0963">Cytoplasm</keyword>
<dbReference type="HAMAP" id="MF_00735">
    <property type="entry name" value="Methyltr_PrmA"/>
    <property type="match status" value="1"/>
</dbReference>
<comment type="caution">
    <text evidence="7">The sequence shown here is derived from an EMBL/GenBank/DDBJ whole genome shotgun (WGS) entry which is preliminary data.</text>
</comment>
<sequence>MDWAEISLRTTHAEMELIAQALLDVGAGGVVYEDPEEERRYLAQAEGREAAPPQAEEPVVVKAYLPEDEDLAARLAELREGIARLARADGFDAAACAPLVHHVSDADWENNWKAYFHTQRVGERIVIQPTWETYEAQPEDIVLRLDPESAFGTGTHPTTAMCLRALETLVRPGMRVFDVGTGSGVLAIAAAKLGACEVVAMDYARPAAAVAAKNVRENGVEDVVQTGVSDLLQGFSGQADLIAANIIADIILRLFDELADHLAPGGRLLASGIIDERLAEVEAAAAAHGLAIEQVMEDAGWAALVIRAGGNV</sequence>
<evidence type="ECO:0000313" key="7">
    <source>
        <dbReference type="EMBL" id="NMD99108.1"/>
    </source>
</evidence>
<evidence type="ECO:0000256" key="4">
    <source>
        <dbReference type="ARBA" id="ARBA00022679"/>
    </source>
</evidence>
<keyword evidence="7" id="KW-0687">Ribonucleoprotein</keyword>
<dbReference type="InterPro" id="IPR004498">
    <property type="entry name" value="Ribosomal_PrmA_MeTrfase"/>
</dbReference>
<name>A0A848B7C7_9FIRM</name>
<dbReference type="Gene3D" id="3.40.50.150">
    <property type="entry name" value="Vaccinia Virus protein VP39"/>
    <property type="match status" value="1"/>
</dbReference>
<reference evidence="7 8" key="1">
    <citation type="submission" date="2020-04" db="EMBL/GenBank/DDBJ databases">
        <authorList>
            <person name="Hitch T.C.A."/>
            <person name="Wylensek D."/>
            <person name="Clavel T."/>
        </authorList>
    </citation>
    <scope>NUCLEOTIDE SEQUENCE [LARGE SCALE GENOMIC DNA]</scope>
    <source>
        <strain evidence="7 8">PG-130-P53-12</strain>
    </source>
</reference>
<dbReference type="GO" id="GO:0005840">
    <property type="term" value="C:ribosome"/>
    <property type="evidence" value="ECO:0007669"/>
    <property type="project" value="UniProtKB-KW"/>
</dbReference>
<dbReference type="PIRSF" id="PIRSF000401">
    <property type="entry name" value="RPL11_MTase"/>
    <property type="match status" value="1"/>
</dbReference>
<dbReference type="NCBIfam" id="TIGR00406">
    <property type="entry name" value="prmA"/>
    <property type="match status" value="1"/>
</dbReference>
<comment type="catalytic activity">
    <reaction evidence="6">
        <text>L-lysyl-[protein] + 3 S-adenosyl-L-methionine = N(6),N(6),N(6)-trimethyl-L-lysyl-[protein] + 3 S-adenosyl-L-homocysteine + 3 H(+)</text>
        <dbReference type="Rhea" id="RHEA:54192"/>
        <dbReference type="Rhea" id="RHEA-COMP:9752"/>
        <dbReference type="Rhea" id="RHEA-COMP:13826"/>
        <dbReference type="ChEBI" id="CHEBI:15378"/>
        <dbReference type="ChEBI" id="CHEBI:29969"/>
        <dbReference type="ChEBI" id="CHEBI:57856"/>
        <dbReference type="ChEBI" id="CHEBI:59789"/>
        <dbReference type="ChEBI" id="CHEBI:61961"/>
    </reaction>
</comment>
<evidence type="ECO:0000256" key="5">
    <source>
        <dbReference type="ARBA" id="ARBA00022691"/>
    </source>
</evidence>